<dbReference type="Proteomes" id="UP001055039">
    <property type="component" value="Unassembled WGS sequence"/>
</dbReference>
<protein>
    <recommendedName>
        <fullName evidence="4">DUF904 domain-containing protein</fullName>
    </recommendedName>
</protein>
<reference evidence="2" key="2">
    <citation type="submission" date="2021-08" db="EMBL/GenBank/DDBJ databases">
        <authorList>
            <person name="Tani A."/>
            <person name="Ola A."/>
            <person name="Ogura Y."/>
            <person name="Katsura K."/>
            <person name="Hayashi T."/>
        </authorList>
    </citation>
    <scope>NUCLEOTIDE SEQUENCE</scope>
    <source>
        <strain evidence="2">NBRC 15686</strain>
    </source>
</reference>
<gene>
    <name evidence="2" type="ORF">LNAOJCKE_5301</name>
</gene>
<accession>A0ABQ4UL94</accession>
<evidence type="ECO:0000313" key="3">
    <source>
        <dbReference type="Proteomes" id="UP001055039"/>
    </source>
</evidence>
<evidence type="ECO:0000313" key="2">
    <source>
        <dbReference type="EMBL" id="GJE68065.1"/>
    </source>
</evidence>
<dbReference type="RefSeq" id="WP_142586324.1">
    <property type="nucleotide sequence ID" value="NZ_BAAADH010000034.1"/>
</dbReference>
<reference evidence="2" key="1">
    <citation type="journal article" date="2021" name="Front. Microbiol.">
        <title>Comprehensive Comparative Genomics and Phenotyping of Methylobacterium Species.</title>
        <authorList>
            <person name="Alessa O."/>
            <person name="Ogura Y."/>
            <person name="Fujitani Y."/>
            <person name="Takami H."/>
            <person name="Hayashi T."/>
            <person name="Sahin N."/>
            <person name="Tani A."/>
        </authorList>
    </citation>
    <scope>NUCLEOTIDE SEQUENCE</scope>
    <source>
        <strain evidence="2">NBRC 15686</strain>
    </source>
</reference>
<comment type="caution">
    <text evidence="2">The sequence shown here is derived from an EMBL/GenBank/DDBJ whole genome shotgun (WGS) entry which is preliminary data.</text>
</comment>
<organism evidence="2 3">
    <name type="scientific">Methylorubrum aminovorans</name>
    <dbReference type="NCBI Taxonomy" id="269069"/>
    <lineage>
        <taxon>Bacteria</taxon>
        <taxon>Pseudomonadati</taxon>
        <taxon>Pseudomonadota</taxon>
        <taxon>Alphaproteobacteria</taxon>
        <taxon>Hyphomicrobiales</taxon>
        <taxon>Methylobacteriaceae</taxon>
        <taxon>Methylorubrum</taxon>
    </lineage>
</organism>
<keyword evidence="3" id="KW-1185">Reference proteome</keyword>
<sequence>MSLPDAHHLALELEVAELRQQLAAAQDMLVETAADAGRLHAENTALRDELARMRAEAAVRQISATVRGRAVA</sequence>
<evidence type="ECO:0008006" key="4">
    <source>
        <dbReference type="Google" id="ProtNLM"/>
    </source>
</evidence>
<evidence type="ECO:0000256" key="1">
    <source>
        <dbReference type="SAM" id="Coils"/>
    </source>
</evidence>
<name>A0ABQ4UL94_9HYPH</name>
<feature type="coiled-coil region" evidence="1">
    <location>
        <begin position="8"/>
        <end position="56"/>
    </location>
</feature>
<dbReference type="EMBL" id="BPRC01000042">
    <property type="protein sequence ID" value="GJE68065.1"/>
    <property type="molecule type" value="Genomic_DNA"/>
</dbReference>
<keyword evidence="1" id="KW-0175">Coiled coil</keyword>
<proteinExistence type="predicted"/>